<dbReference type="Proteomes" id="UP000321945">
    <property type="component" value="Unassembled WGS sequence"/>
</dbReference>
<evidence type="ECO:0000256" key="1">
    <source>
        <dbReference type="ARBA" id="ARBA00022729"/>
    </source>
</evidence>
<protein>
    <submittedName>
        <fullName evidence="3">T9SS type A sorting domain-containing protein</fullName>
    </submittedName>
</protein>
<reference evidence="3 4" key="1">
    <citation type="submission" date="2019-08" db="EMBL/GenBank/DDBJ databases">
        <title>Genome of Aequorivita lipolytica Y10-2 (type strain).</title>
        <authorList>
            <person name="Bowman J.P."/>
        </authorList>
    </citation>
    <scope>NUCLEOTIDE SEQUENCE [LARGE SCALE GENOMIC DNA]</scope>
    <source>
        <strain evidence="3 4">Y10-2</strain>
    </source>
</reference>
<sequence>MRYILIFIPLLFFNGYSQFGPQQIISTEAELPVQVFTADIDGDGKLDILSAARFKNNIAWYRNMDGNGTFSSLNLIGLLSETKAIYAADLDNDGDIDVLGVSSSLDRVVWYENLDGLGNFGPEIGIAGNADGGFSVIAIDLDGDGDNDVVSASDGSGLAWHENLDGSGDFSFRIIIDDNLVNSRSVVAADMDGDGDLDVVGNGNAPDVAKIFWYENLDGLGNFGSRRVIRDFASYSNGIFVADADGDNDMDVFSASPGDNEVAWYENIDGLGNFGPKIVITNTLDSAWTVYVADLDNDGDNDVLSTLAETFGGEVVRFENLDGQGTYGTKNVITTEVQFPRHVYAADIDNDGDIDVISASQNDDKIAWYENMTIIGIDENQLDTVKIYPNPTNGLVFIDSKTENIVGASVFDILGKKVLQQNGNIQEVDITNLQSGIYFLTITTDSGELVKKVIKE</sequence>
<keyword evidence="4" id="KW-1185">Reference proteome</keyword>
<organism evidence="3 4">
    <name type="scientific">Aequorivita lipolytica</name>
    <dbReference type="NCBI Taxonomy" id="153267"/>
    <lineage>
        <taxon>Bacteria</taxon>
        <taxon>Pseudomonadati</taxon>
        <taxon>Bacteroidota</taxon>
        <taxon>Flavobacteriia</taxon>
        <taxon>Flavobacteriales</taxon>
        <taxon>Flavobacteriaceae</taxon>
        <taxon>Aequorivita</taxon>
    </lineage>
</organism>
<dbReference type="InterPro" id="IPR013517">
    <property type="entry name" value="FG-GAP"/>
</dbReference>
<keyword evidence="1" id="KW-0732">Signal</keyword>
<dbReference type="SUPFAM" id="SSF69318">
    <property type="entry name" value="Integrin alpha N-terminal domain"/>
    <property type="match status" value="1"/>
</dbReference>
<proteinExistence type="predicted"/>
<dbReference type="NCBIfam" id="TIGR04183">
    <property type="entry name" value="Por_Secre_tail"/>
    <property type="match status" value="1"/>
</dbReference>
<dbReference type="AlphaFoldDB" id="A0A5C6YS68"/>
<feature type="domain" description="Secretion system C-terminal sorting" evidence="2">
    <location>
        <begin position="387"/>
        <end position="454"/>
    </location>
</feature>
<evidence type="ECO:0000313" key="4">
    <source>
        <dbReference type="Proteomes" id="UP000321945"/>
    </source>
</evidence>
<gene>
    <name evidence="3" type="ORF">ESV24_03125</name>
</gene>
<name>A0A5C6YS68_9FLAO</name>
<accession>A0A5C6YS68</accession>
<evidence type="ECO:0000259" key="2">
    <source>
        <dbReference type="Pfam" id="PF18962"/>
    </source>
</evidence>
<dbReference type="EMBL" id="VORU01000002">
    <property type="protein sequence ID" value="TXD70177.1"/>
    <property type="molecule type" value="Genomic_DNA"/>
</dbReference>
<dbReference type="OrthoDB" id="9816120at2"/>
<dbReference type="RefSeq" id="WP_111815220.1">
    <property type="nucleotide sequence ID" value="NZ_CBCRZQ010000003.1"/>
</dbReference>
<comment type="caution">
    <text evidence="3">The sequence shown here is derived from an EMBL/GenBank/DDBJ whole genome shotgun (WGS) entry which is preliminary data.</text>
</comment>
<dbReference type="Pfam" id="PF13517">
    <property type="entry name" value="FG-GAP_3"/>
    <property type="match status" value="3"/>
</dbReference>
<dbReference type="PANTHER" id="PTHR44103">
    <property type="entry name" value="PROPROTEIN CONVERTASE P"/>
    <property type="match status" value="1"/>
</dbReference>
<dbReference type="Pfam" id="PF18962">
    <property type="entry name" value="Por_Secre_tail"/>
    <property type="match status" value="1"/>
</dbReference>
<evidence type="ECO:0000313" key="3">
    <source>
        <dbReference type="EMBL" id="TXD70177.1"/>
    </source>
</evidence>
<dbReference type="InterPro" id="IPR026444">
    <property type="entry name" value="Secre_tail"/>
</dbReference>
<dbReference type="PANTHER" id="PTHR44103:SF1">
    <property type="entry name" value="PROPROTEIN CONVERTASE P"/>
    <property type="match status" value="1"/>
</dbReference>
<dbReference type="InterPro" id="IPR028994">
    <property type="entry name" value="Integrin_alpha_N"/>
</dbReference>